<keyword evidence="4" id="KW-1185">Reference proteome</keyword>
<sequence length="244" mass="27783">MADRAAVTPEEVTQRTSWTFFIVKAAVAIITAPYRRTFKLYTWQPLREFRAAEGNRKLMTALARDFKTDKYAELQSVQVAASFCAGATLATLPWSRSQNGYWVADALWFSSLSCSIWAVITSIQTKSILDDLPSKEAMISSLPESEVQRMQRTILRYRKTPGISHWIMIFIWQFPSMTMSYAWATFLAGLTVYICNPFIRDAPWGIRHKVCTIAPTSPCCSRGCLPDTWPRTCTASVFYSEQIR</sequence>
<organism evidence="3 4">
    <name type="scientific">Lentithecium fluviatile CBS 122367</name>
    <dbReference type="NCBI Taxonomy" id="1168545"/>
    <lineage>
        <taxon>Eukaryota</taxon>
        <taxon>Fungi</taxon>
        <taxon>Dikarya</taxon>
        <taxon>Ascomycota</taxon>
        <taxon>Pezizomycotina</taxon>
        <taxon>Dothideomycetes</taxon>
        <taxon>Pleosporomycetidae</taxon>
        <taxon>Pleosporales</taxon>
        <taxon>Massarineae</taxon>
        <taxon>Lentitheciaceae</taxon>
        <taxon>Lentithecium</taxon>
    </lineage>
</organism>
<dbReference type="InterPro" id="IPR045338">
    <property type="entry name" value="DUF6535"/>
</dbReference>
<evidence type="ECO:0000256" key="1">
    <source>
        <dbReference type="SAM" id="Phobius"/>
    </source>
</evidence>
<evidence type="ECO:0000259" key="2">
    <source>
        <dbReference type="Pfam" id="PF20153"/>
    </source>
</evidence>
<dbReference type="Proteomes" id="UP000799291">
    <property type="component" value="Unassembled WGS sequence"/>
</dbReference>
<dbReference type="EMBL" id="MU005592">
    <property type="protein sequence ID" value="KAF2681363.1"/>
    <property type="molecule type" value="Genomic_DNA"/>
</dbReference>
<dbReference type="OrthoDB" id="630895at2759"/>
<dbReference type="AlphaFoldDB" id="A0A6G1ITT5"/>
<keyword evidence="1" id="KW-1133">Transmembrane helix</keyword>
<feature type="transmembrane region" description="Helical" evidence="1">
    <location>
        <begin position="181"/>
        <end position="199"/>
    </location>
</feature>
<proteinExistence type="predicted"/>
<feature type="domain" description="DUF6535" evidence="2">
    <location>
        <begin position="90"/>
        <end position="194"/>
    </location>
</feature>
<protein>
    <recommendedName>
        <fullName evidence="2">DUF6535 domain-containing protein</fullName>
    </recommendedName>
</protein>
<evidence type="ECO:0000313" key="4">
    <source>
        <dbReference type="Proteomes" id="UP000799291"/>
    </source>
</evidence>
<dbReference type="Pfam" id="PF20153">
    <property type="entry name" value="DUF6535"/>
    <property type="match status" value="1"/>
</dbReference>
<keyword evidence="1" id="KW-0812">Transmembrane</keyword>
<gene>
    <name evidence="3" type="ORF">K458DRAFT_83901</name>
</gene>
<accession>A0A6G1ITT5</accession>
<reference evidence="3" key="1">
    <citation type="journal article" date="2020" name="Stud. Mycol.">
        <title>101 Dothideomycetes genomes: a test case for predicting lifestyles and emergence of pathogens.</title>
        <authorList>
            <person name="Haridas S."/>
            <person name="Albert R."/>
            <person name="Binder M."/>
            <person name="Bloem J."/>
            <person name="Labutti K."/>
            <person name="Salamov A."/>
            <person name="Andreopoulos B."/>
            <person name="Baker S."/>
            <person name="Barry K."/>
            <person name="Bills G."/>
            <person name="Bluhm B."/>
            <person name="Cannon C."/>
            <person name="Castanera R."/>
            <person name="Culley D."/>
            <person name="Daum C."/>
            <person name="Ezra D."/>
            <person name="Gonzalez J."/>
            <person name="Henrissat B."/>
            <person name="Kuo A."/>
            <person name="Liang C."/>
            <person name="Lipzen A."/>
            <person name="Lutzoni F."/>
            <person name="Magnuson J."/>
            <person name="Mondo S."/>
            <person name="Nolan M."/>
            <person name="Ohm R."/>
            <person name="Pangilinan J."/>
            <person name="Park H.-J."/>
            <person name="Ramirez L."/>
            <person name="Alfaro M."/>
            <person name="Sun H."/>
            <person name="Tritt A."/>
            <person name="Yoshinaga Y."/>
            <person name="Zwiers L.-H."/>
            <person name="Turgeon B."/>
            <person name="Goodwin S."/>
            <person name="Spatafora J."/>
            <person name="Crous P."/>
            <person name="Grigoriev I."/>
        </authorList>
    </citation>
    <scope>NUCLEOTIDE SEQUENCE</scope>
    <source>
        <strain evidence="3">CBS 122367</strain>
    </source>
</reference>
<keyword evidence="1" id="KW-0472">Membrane</keyword>
<name>A0A6G1ITT5_9PLEO</name>
<evidence type="ECO:0000313" key="3">
    <source>
        <dbReference type="EMBL" id="KAF2681363.1"/>
    </source>
</evidence>